<evidence type="ECO:0000313" key="1">
    <source>
        <dbReference type="EMBL" id="KTF07036.1"/>
    </source>
</evidence>
<dbReference type="AlphaFoldDB" id="A0A1B6NUA2"/>
<proteinExistence type="predicted"/>
<protein>
    <submittedName>
        <fullName evidence="1">Uncharacterized protein</fullName>
    </submittedName>
</protein>
<sequence length="61" mass="6569">MPPMPVVAMPMDAAKSAAPRLMACRRGDAAAISSTWQMPAADSMITSKAIGLVGPWRVRWR</sequence>
<name>A0A1B6NUA2_9ZZZZ</name>
<accession>A0A1B6NUA2</accession>
<dbReference type="EMBL" id="AYSL01000793">
    <property type="protein sequence ID" value="KTF07036.1"/>
    <property type="molecule type" value="Genomic_DNA"/>
</dbReference>
<gene>
    <name evidence="1" type="ORF">MGSAQ_001468</name>
</gene>
<organism evidence="1">
    <name type="scientific">marine sediment metagenome</name>
    <dbReference type="NCBI Taxonomy" id="412755"/>
    <lineage>
        <taxon>unclassified sequences</taxon>
        <taxon>metagenomes</taxon>
        <taxon>ecological metagenomes</taxon>
    </lineage>
</organism>
<comment type="caution">
    <text evidence="1">The sequence shown here is derived from an EMBL/GenBank/DDBJ whole genome shotgun (WGS) entry which is preliminary data.</text>
</comment>
<reference evidence="1" key="1">
    <citation type="submission" date="2013-11" db="EMBL/GenBank/DDBJ databases">
        <title>Microbial diversity, functional groups and degradation webs in Northern and Southern Mediterranean and Red Sea marine crude oil polluted sites.</title>
        <authorList>
            <person name="Daffonchio D."/>
            <person name="Mapelli F."/>
            <person name="Ferrer M."/>
            <person name="Richter M."/>
            <person name="Cherif A."/>
            <person name="Malkawi H.I."/>
            <person name="Yakimov M.M."/>
            <person name="Abdel-Fattah Y.R."/>
            <person name="Blaghen M."/>
            <person name="Golyshin P.N."/>
            <person name="Kalogerakis N."/>
            <person name="Boon N."/>
            <person name="Magagnini M."/>
            <person name="Fava F."/>
        </authorList>
    </citation>
    <scope>NUCLEOTIDE SEQUENCE</scope>
</reference>